<sequence>MDANGVVQDVLDVRDRAALAAATAAGARPKWLMFWGHQPQPDGSVGKGVLSQWWPCRFTVDGVDYASAEHWMMAGKARLFGDEASVPPILATRTPAEAKTAGRLVRGFDEERWAAERFELVVRGNVAKFGQDPALRAYLLGTGGRVLVEASPRDRVWGIGLGAAHEAATDPARWRGENLLGFALMEARARLAG</sequence>
<dbReference type="Proteomes" id="UP001596174">
    <property type="component" value="Unassembled WGS sequence"/>
</dbReference>
<dbReference type="EMBL" id="JBHSQJ010000108">
    <property type="protein sequence ID" value="MFC5910311.1"/>
    <property type="molecule type" value="Genomic_DNA"/>
</dbReference>
<dbReference type="InterPro" id="IPR012816">
    <property type="entry name" value="NADAR"/>
</dbReference>
<feature type="domain" description="NADAR" evidence="3">
    <location>
        <begin position="34"/>
        <end position="191"/>
    </location>
</feature>
<comment type="catalytic activity">
    <reaction evidence="2">
        <text>2,5-diamino-6-hydroxy-4-(5-phosphoribosylamino)-pyrimidine + H2O = 2,5,6-triamino-4-hydroxypyrimidine + D-ribose 5-phosphate</text>
        <dbReference type="Rhea" id="RHEA:23436"/>
        <dbReference type="ChEBI" id="CHEBI:15377"/>
        <dbReference type="ChEBI" id="CHEBI:58614"/>
        <dbReference type="ChEBI" id="CHEBI:78346"/>
        <dbReference type="ChEBI" id="CHEBI:137796"/>
    </reaction>
</comment>
<gene>
    <name evidence="4" type="ORF">ACFP3V_24200</name>
</gene>
<dbReference type="InterPro" id="IPR037238">
    <property type="entry name" value="YbiA-like_sf"/>
</dbReference>
<dbReference type="NCBIfam" id="TIGR02464">
    <property type="entry name" value="ribofla_fusion"/>
    <property type="match status" value="1"/>
</dbReference>
<dbReference type="Gene3D" id="1.10.357.40">
    <property type="entry name" value="YbiA-like"/>
    <property type="match status" value="1"/>
</dbReference>
<reference evidence="5" key="1">
    <citation type="journal article" date="2019" name="Int. J. Syst. Evol. Microbiol.">
        <title>The Global Catalogue of Microorganisms (GCM) 10K type strain sequencing project: providing services to taxonomists for standard genome sequencing and annotation.</title>
        <authorList>
            <consortium name="The Broad Institute Genomics Platform"/>
            <consortium name="The Broad Institute Genome Sequencing Center for Infectious Disease"/>
            <person name="Wu L."/>
            <person name="Ma J."/>
        </authorList>
    </citation>
    <scope>NUCLEOTIDE SEQUENCE [LARGE SCALE GENOMIC DNA]</scope>
    <source>
        <strain evidence="5">JCM 4816</strain>
    </source>
</reference>
<evidence type="ECO:0000256" key="2">
    <source>
        <dbReference type="ARBA" id="ARBA00000751"/>
    </source>
</evidence>
<comment type="caution">
    <text evidence="4">The sequence shown here is derived from an EMBL/GenBank/DDBJ whole genome shotgun (WGS) entry which is preliminary data.</text>
</comment>
<evidence type="ECO:0000256" key="1">
    <source>
        <dbReference type="ARBA" id="ARBA00000022"/>
    </source>
</evidence>
<dbReference type="RefSeq" id="WP_380587250.1">
    <property type="nucleotide sequence ID" value="NZ_JBHSQJ010000108.1"/>
</dbReference>
<evidence type="ECO:0000313" key="5">
    <source>
        <dbReference type="Proteomes" id="UP001596174"/>
    </source>
</evidence>
<accession>A0ABW1GAD7</accession>
<name>A0ABW1GAD7_9ACTN</name>
<organism evidence="4 5">
    <name type="scientific">Streptacidiphilus monticola</name>
    <dbReference type="NCBI Taxonomy" id="2161674"/>
    <lineage>
        <taxon>Bacteria</taxon>
        <taxon>Bacillati</taxon>
        <taxon>Actinomycetota</taxon>
        <taxon>Actinomycetes</taxon>
        <taxon>Kitasatosporales</taxon>
        <taxon>Streptomycetaceae</taxon>
        <taxon>Streptacidiphilus</taxon>
    </lineage>
</organism>
<dbReference type="SUPFAM" id="SSF143990">
    <property type="entry name" value="YbiA-like"/>
    <property type="match status" value="1"/>
</dbReference>
<proteinExistence type="predicted"/>
<dbReference type="CDD" id="cd15457">
    <property type="entry name" value="NADAR"/>
    <property type="match status" value="1"/>
</dbReference>
<comment type="catalytic activity">
    <reaction evidence="1">
        <text>5-amino-6-(5-phospho-D-ribosylamino)uracil + H2O = 5,6-diaminouracil + D-ribose 5-phosphate</text>
        <dbReference type="Rhea" id="RHEA:55020"/>
        <dbReference type="ChEBI" id="CHEBI:15377"/>
        <dbReference type="ChEBI" id="CHEBI:46252"/>
        <dbReference type="ChEBI" id="CHEBI:58453"/>
        <dbReference type="ChEBI" id="CHEBI:78346"/>
    </reaction>
</comment>
<evidence type="ECO:0000259" key="3">
    <source>
        <dbReference type="Pfam" id="PF08719"/>
    </source>
</evidence>
<protein>
    <submittedName>
        <fullName evidence="4">NADAR family protein</fullName>
    </submittedName>
</protein>
<keyword evidence="5" id="KW-1185">Reference proteome</keyword>
<evidence type="ECO:0000313" key="4">
    <source>
        <dbReference type="EMBL" id="MFC5910311.1"/>
    </source>
</evidence>
<dbReference type="Pfam" id="PF08719">
    <property type="entry name" value="NADAR"/>
    <property type="match status" value="1"/>
</dbReference>